<evidence type="ECO:0000256" key="2">
    <source>
        <dbReference type="ARBA" id="ARBA00022448"/>
    </source>
</evidence>
<dbReference type="AlphaFoldDB" id="A0A5A7MUU2"/>
<comment type="subcellular location">
    <subcellularLocation>
        <location evidence="1 7">Cell membrane</location>
        <topology evidence="1 7">Multi-pass membrane protein</topology>
    </subcellularLocation>
</comment>
<dbReference type="GO" id="GO:0005886">
    <property type="term" value="C:plasma membrane"/>
    <property type="evidence" value="ECO:0007669"/>
    <property type="project" value="UniProtKB-SubCell"/>
</dbReference>
<dbReference type="Gene3D" id="1.10.3720.10">
    <property type="entry name" value="MetI-like"/>
    <property type="match status" value="2"/>
</dbReference>
<feature type="transmembrane region" description="Helical" evidence="7">
    <location>
        <begin position="12"/>
        <end position="36"/>
    </location>
</feature>
<keyword evidence="4 7" id="KW-0812">Transmembrane</keyword>
<keyword evidence="6 7" id="KW-0472">Membrane</keyword>
<evidence type="ECO:0000256" key="5">
    <source>
        <dbReference type="ARBA" id="ARBA00022989"/>
    </source>
</evidence>
<feature type="transmembrane region" description="Helical" evidence="7">
    <location>
        <begin position="56"/>
        <end position="79"/>
    </location>
</feature>
<sequence length="571" mass="61570">MSGMSRIFSLDGLLFFGVLLLIGLPVTTVVAHLFMAGGDSWAHLMATVLPRYIANSLWLVMGVGLGTFLVGTGSAWLVTLFDFPGRRQFEWAMILPLSVPAYVLAYAYTDFLQVAGPVQSLLRDLTGWGPRDYWFPEIRSLGGAIWLFVLALYPYVYLAGRSAFLQQSECVVEASRTLGCTSWTAFIRVALPLARPALAAGVALACMETLADFGAVSYFGVQTFTTGIYRTWFSFGDRVAAAQLASLLLGFVALLLLAERISRKGARYHETSRRIRPLGIQKLFGWRAALAAFLCFLPLLFGFVLPGAILVTLALDVGDAQLGGRYLGLIRNSVSLAALTAALAVVLALAISYMMRTNRSAVARSTAWIAGLGYAIPGSIIAVGVLIPLAWFDNRLDAFMRSQFDLSTGLLLTGSITALVFAYLVRFLALAQQTTRAGLEKITPSMDAAAATLGAGRFQALRKVHAPLLKGPLLTAFLLVFVEVMKELPATMIMRPFNFDTLAVQAHNLAADERLAEAATPALTIVIVGLIPVVILTRLIGQSRPGQPTGSTLRTAFSSFWPRVKAAGTGK</sequence>
<keyword evidence="3" id="KW-1003">Cell membrane</keyword>
<keyword evidence="5 7" id="KW-1133">Transmembrane helix</keyword>
<name>A0A5A7MUU2_9PROT</name>
<keyword evidence="2 7" id="KW-0813">Transport</keyword>
<feature type="transmembrane region" description="Helical" evidence="7">
    <location>
        <begin position="239"/>
        <end position="258"/>
    </location>
</feature>
<evidence type="ECO:0000256" key="1">
    <source>
        <dbReference type="ARBA" id="ARBA00004651"/>
    </source>
</evidence>
<feature type="transmembrane region" description="Helical" evidence="7">
    <location>
        <begin position="367"/>
        <end position="391"/>
    </location>
</feature>
<evidence type="ECO:0000256" key="4">
    <source>
        <dbReference type="ARBA" id="ARBA00022692"/>
    </source>
</evidence>
<feature type="transmembrane region" description="Helical" evidence="7">
    <location>
        <begin position="411"/>
        <end position="431"/>
    </location>
</feature>
<feature type="transmembrane region" description="Helical" evidence="7">
    <location>
        <begin position="197"/>
        <end position="219"/>
    </location>
</feature>
<evidence type="ECO:0000256" key="3">
    <source>
        <dbReference type="ARBA" id="ARBA00022475"/>
    </source>
</evidence>
<protein>
    <submittedName>
        <fullName evidence="9">Iron(III) ABC transporter permease</fullName>
    </submittedName>
</protein>
<comment type="similarity">
    <text evidence="7">Belongs to the binding-protein-dependent transport system permease family.</text>
</comment>
<dbReference type="InterPro" id="IPR000515">
    <property type="entry name" value="MetI-like"/>
</dbReference>
<dbReference type="PROSITE" id="PS50928">
    <property type="entry name" value="ABC_TM1"/>
    <property type="match status" value="2"/>
</dbReference>
<dbReference type="EMBL" id="BKCM01000001">
    <property type="protein sequence ID" value="GEQ99687.1"/>
    <property type="molecule type" value="Genomic_DNA"/>
</dbReference>
<feature type="domain" description="ABC transmembrane type-1" evidence="8">
    <location>
        <begin position="330"/>
        <end position="536"/>
    </location>
</feature>
<dbReference type="Proteomes" id="UP000325187">
    <property type="component" value="Unassembled WGS sequence"/>
</dbReference>
<dbReference type="SUPFAM" id="SSF161098">
    <property type="entry name" value="MetI-like"/>
    <property type="match status" value="2"/>
</dbReference>
<feature type="domain" description="ABC transmembrane type-1" evidence="8">
    <location>
        <begin position="53"/>
        <end position="257"/>
    </location>
</feature>
<dbReference type="PANTHER" id="PTHR30183">
    <property type="entry name" value="MOLYBDENUM TRANSPORT SYSTEM PERMEASE PROTEIN MODB"/>
    <property type="match status" value="1"/>
</dbReference>
<gene>
    <name evidence="9" type="ORF">JCM17845_03110</name>
</gene>
<evidence type="ECO:0000256" key="7">
    <source>
        <dbReference type="RuleBase" id="RU363032"/>
    </source>
</evidence>
<dbReference type="GO" id="GO:0055085">
    <property type="term" value="P:transmembrane transport"/>
    <property type="evidence" value="ECO:0007669"/>
    <property type="project" value="InterPro"/>
</dbReference>
<evidence type="ECO:0000313" key="9">
    <source>
        <dbReference type="EMBL" id="GEQ99687.1"/>
    </source>
</evidence>
<organism evidence="9 10">
    <name type="scientific">Iodidimonas gelatinilytica</name>
    <dbReference type="NCBI Taxonomy" id="1236966"/>
    <lineage>
        <taxon>Bacteria</taxon>
        <taxon>Pseudomonadati</taxon>
        <taxon>Pseudomonadota</taxon>
        <taxon>Alphaproteobacteria</taxon>
        <taxon>Iodidimonadales</taxon>
        <taxon>Iodidimonadaceae</taxon>
        <taxon>Iodidimonas</taxon>
    </lineage>
</organism>
<evidence type="ECO:0000259" key="8">
    <source>
        <dbReference type="PROSITE" id="PS50928"/>
    </source>
</evidence>
<evidence type="ECO:0000313" key="10">
    <source>
        <dbReference type="Proteomes" id="UP000325187"/>
    </source>
</evidence>
<accession>A0A5A7MUU2</accession>
<feature type="transmembrane region" description="Helical" evidence="7">
    <location>
        <begin position="467"/>
        <end position="485"/>
    </location>
</feature>
<dbReference type="CDD" id="cd06261">
    <property type="entry name" value="TM_PBP2"/>
    <property type="match status" value="2"/>
</dbReference>
<keyword evidence="10" id="KW-1185">Reference proteome</keyword>
<feature type="transmembrane region" description="Helical" evidence="7">
    <location>
        <begin position="284"/>
        <end position="314"/>
    </location>
</feature>
<feature type="transmembrane region" description="Helical" evidence="7">
    <location>
        <begin position="138"/>
        <end position="158"/>
    </location>
</feature>
<comment type="caution">
    <text evidence="9">The sequence shown here is derived from an EMBL/GenBank/DDBJ whole genome shotgun (WGS) entry which is preliminary data.</text>
</comment>
<feature type="transmembrane region" description="Helical" evidence="7">
    <location>
        <begin position="522"/>
        <end position="541"/>
    </location>
</feature>
<dbReference type="InterPro" id="IPR035906">
    <property type="entry name" value="MetI-like_sf"/>
</dbReference>
<reference evidence="9 10" key="1">
    <citation type="submission" date="2019-09" db="EMBL/GenBank/DDBJ databases">
        <title>NBRP : Genome information of microbial organism related human and environment.</title>
        <authorList>
            <person name="Hattori M."/>
            <person name="Oshima K."/>
            <person name="Inaba H."/>
            <person name="Suda W."/>
            <person name="Sakamoto M."/>
            <person name="Iino T."/>
            <person name="Kitahara M."/>
            <person name="Oshida Y."/>
            <person name="Iida T."/>
            <person name="Kudo T."/>
            <person name="Itoh T."/>
            <person name="Ohkuma M."/>
        </authorList>
    </citation>
    <scope>NUCLEOTIDE SEQUENCE [LARGE SCALE GENOMIC DNA]</scope>
    <source>
        <strain evidence="9 10">Mie-1</strain>
    </source>
</reference>
<dbReference type="Pfam" id="PF00528">
    <property type="entry name" value="BPD_transp_1"/>
    <property type="match status" value="2"/>
</dbReference>
<feature type="transmembrane region" description="Helical" evidence="7">
    <location>
        <begin position="91"/>
        <end position="109"/>
    </location>
</feature>
<dbReference type="PANTHER" id="PTHR30183:SF2">
    <property type="entry name" value="IRON UTILIZATION PROTEIN"/>
    <property type="match status" value="1"/>
</dbReference>
<proteinExistence type="inferred from homology"/>
<dbReference type="FunFam" id="1.10.3720.10:FF:000088">
    <property type="entry name" value="Iron(III) ABC transporter, permease protein"/>
    <property type="match status" value="1"/>
</dbReference>
<feature type="transmembrane region" description="Helical" evidence="7">
    <location>
        <begin position="334"/>
        <end position="355"/>
    </location>
</feature>
<evidence type="ECO:0000256" key="6">
    <source>
        <dbReference type="ARBA" id="ARBA00023136"/>
    </source>
</evidence>